<dbReference type="Gramene" id="TraesPARA_EIv1.0_1694030.1">
    <property type="protein sequence ID" value="TraesPARA_EIv1.0_1694030.1.CDS"/>
    <property type="gene ID" value="TraesPARA_EIv1.0_1694030"/>
</dbReference>
<dbReference type="Gene3D" id="1.20.1280.50">
    <property type="match status" value="1"/>
</dbReference>
<keyword evidence="4" id="KW-1185">Reference proteome</keyword>
<dbReference type="PANTHER" id="PTHR34145:SF24">
    <property type="entry name" value="F-BOX DOMAIN-CONTAINING PROTEIN"/>
    <property type="match status" value="1"/>
</dbReference>
<dbReference type="Gramene" id="TraesARI7B03G04234320.1">
    <property type="protein sequence ID" value="TraesARI7B03G04234320.1"/>
    <property type="gene ID" value="TraesARI7B03G04234320"/>
</dbReference>
<dbReference type="Gramene" id="TraesLDM5B03G02916210.1">
    <property type="protein sequence ID" value="TraesLDM5B03G02916210.1"/>
    <property type="gene ID" value="TraesLDM5B03G02916210"/>
</dbReference>
<evidence type="ECO:0000313" key="4">
    <source>
        <dbReference type="Proteomes" id="UP000019116"/>
    </source>
</evidence>
<dbReference type="InterPro" id="IPR001810">
    <property type="entry name" value="F-box_dom"/>
</dbReference>
<dbReference type="PANTHER" id="PTHR34145">
    <property type="entry name" value="OS02G0105600 PROTEIN"/>
    <property type="match status" value="1"/>
</dbReference>
<dbReference type="Gramene" id="TraesCS5B02G260500.1">
    <property type="protein sequence ID" value="TraesCS5B02G260500.1"/>
    <property type="gene ID" value="TraesCS5B02G260500"/>
</dbReference>
<dbReference type="Gramene" id="TraesCLE_scaffold_111358_01G000100.1">
    <property type="protein sequence ID" value="TraesCLE_scaffold_111358_01G000100.1"/>
    <property type="gene ID" value="TraesCLE_scaffold_111358_01G000100"/>
</dbReference>
<dbReference type="Pfam" id="PF23622">
    <property type="entry name" value="LRR_At1g61320_AtMIF1"/>
    <property type="match status" value="1"/>
</dbReference>
<dbReference type="Pfam" id="PF00646">
    <property type="entry name" value="F-box"/>
    <property type="match status" value="1"/>
</dbReference>
<organism evidence="3">
    <name type="scientific">Triticum aestivum</name>
    <name type="common">Wheat</name>
    <dbReference type="NCBI Taxonomy" id="4565"/>
    <lineage>
        <taxon>Eukaryota</taxon>
        <taxon>Viridiplantae</taxon>
        <taxon>Streptophyta</taxon>
        <taxon>Embryophyta</taxon>
        <taxon>Tracheophyta</taxon>
        <taxon>Spermatophyta</taxon>
        <taxon>Magnoliopsida</taxon>
        <taxon>Liliopsida</taxon>
        <taxon>Poales</taxon>
        <taxon>Poaceae</taxon>
        <taxon>BOP clade</taxon>
        <taxon>Pooideae</taxon>
        <taxon>Triticodae</taxon>
        <taxon>Triticeae</taxon>
        <taxon>Triticinae</taxon>
        <taxon>Triticum</taxon>
    </lineage>
</organism>
<dbReference type="Gramene" id="TraesROB_scaffold_094618_01G000100.1">
    <property type="protein sequence ID" value="TraesROB_scaffold_094618_01G000100.1"/>
    <property type="gene ID" value="TraesROB_scaffold_094618_01G000100"/>
</dbReference>
<dbReference type="Gramene" id="TraesJUL5B03G02934820.1">
    <property type="protein sequence ID" value="TraesJUL5B03G02934820.1"/>
    <property type="gene ID" value="TraesJUL5B03G02934820"/>
</dbReference>
<dbReference type="InterPro" id="IPR053772">
    <property type="entry name" value="At1g61320/At1g61330-like"/>
</dbReference>
<dbReference type="Gramene" id="TraesSTA5B03G02905280.1">
    <property type="protein sequence ID" value="TraesSTA5B03G02905280.1"/>
    <property type="gene ID" value="TraesSTA5B03G02905280"/>
</dbReference>
<dbReference type="PaxDb" id="4565-Traes_5BL_D575CD54E.1"/>
<dbReference type="Gramene" id="TraesCAD_scaffold_090490_01G000100.1">
    <property type="protein sequence ID" value="TraesCAD_scaffold_090490_01G000100.1"/>
    <property type="gene ID" value="TraesCAD_scaffold_090490_01G000100"/>
</dbReference>
<sequence length="520" mass="58697">MGQLMLNRVISMQRESRRLQIQPHNGTADSMVDRKDSTCKQDHCSQGGEIQYPGPHLPEDIWCHIYSLLPMRDAARAACVSHAFKRTWRCYPNLAFNMITLGIDIESCGEDGIARNFTNKVDHILKNRPCIATKTLEIVFRYYNAKVCNIDSWFQAAVTPGIEELTIELSSKSGRYYNFPWSLLANESGNSIRYLNLARCAFSPTDELCFKSLSRLELSDVAITGDQLGSILHNSFALQRMQLKFCNKIICLKIPFHLQQLRYLDVFDGGSLLRVIEVEAPNLSNFQFMGHRKVHLSFGVGLQFKKFDLYFPGAISYVCADFLSSLRYVEDLSLGSRCEMIDTPVLHSKFLHLKHLNVDLQAMTFSPTYDYCSLISLFDASPFLETLVMNVLQQKMLHESIVGDTSHLRQMPGHHHDSLKTVKIIGFSSAKSLVELTCHIIENTSSLESLTLNTTTGHPFDSCLTNNTGKCNLLGVDFMVEVGRGLLAIRTYVEPKVPSGVELNVVEPCRRCHDQPPPMP</sequence>
<dbReference type="Gramene" id="TraesWEE_scaffold_097926_01G000100.1">
    <property type="protein sequence ID" value="TraesWEE_scaffold_097926_01G000100.1"/>
    <property type="gene ID" value="TraesWEE_scaffold_097926_01G000100"/>
</dbReference>
<dbReference type="Gramene" id="TraesMAC5B03G02913030.1">
    <property type="protein sequence ID" value="TraesMAC5B03G02913030.1"/>
    <property type="gene ID" value="TraesMAC5B03G02913030"/>
</dbReference>
<proteinExistence type="predicted"/>
<dbReference type="SUPFAM" id="SSF52058">
    <property type="entry name" value="L domain-like"/>
    <property type="match status" value="1"/>
</dbReference>
<evidence type="ECO:0000313" key="3">
    <source>
        <dbReference type="EnsemblPlants" id="TraesCS5B02G260500.1"/>
    </source>
</evidence>
<dbReference type="Gramene" id="TraesNOR5B03G02945220.1">
    <property type="protein sequence ID" value="TraesNOR5B03G02945220.1"/>
    <property type="gene ID" value="TraesNOR5B03G02945220"/>
</dbReference>
<dbReference type="Proteomes" id="UP000019116">
    <property type="component" value="Chromosome 5B"/>
</dbReference>
<protein>
    <submittedName>
        <fullName evidence="3">Uncharacterized protein</fullName>
    </submittedName>
</protein>
<dbReference type="EnsemblPlants" id="TraesCS5B02G260500.1">
    <property type="protein sequence ID" value="TraesCS5B02G260500.1"/>
    <property type="gene ID" value="TraesCS5B02G260500"/>
</dbReference>
<dbReference type="STRING" id="4565.A0A3B6LNW6"/>
<feature type="domain" description="At1g61320/AtMIF1 LRR" evidence="2">
    <location>
        <begin position="124"/>
        <end position="509"/>
    </location>
</feature>
<dbReference type="AlphaFoldDB" id="A0A3B6LNW6"/>
<evidence type="ECO:0000259" key="1">
    <source>
        <dbReference type="Pfam" id="PF00646"/>
    </source>
</evidence>
<feature type="domain" description="F-box" evidence="1">
    <location>
        <begin position="56"/>
        <end position="89"/>
    </location>
</feature>
<dbReference type="Gramene" id="TraesCS5B03G0676600.2">
    <property type="protein sequence ID" value="TraesCS5B03G0676600.2.CDS"/>
    <property type="gene ID" value="TraesCS5B03G0676600"/>
</dbReference>
<dbReference type="InterPro" id="IPR036047">
    <property type="entry name" value="F-box-like_dom_sf"/>
</dbReference>
<dbReference type="InterPro" id="IPR055357">
    <property type="entry name" value="LRR_At1g61320_AtMIF1"/>
</dbReference>
<name>A0A3B6LNW6_WHEAT</name>
<dbReference type="Gramene" id="TraesJAG5B03G02911030.1">
    <property type="protein sequence ID" value="TraesJAG5B03G02911030.1"/>
    <property type="gene ID" value="TraesJAG5B03G02911030"/>
</dbReference>
<reference evidence="3" key="2">
    <citation type="submission" date="2018-10" db="UniProtKB">
        <authorList>
            <consortium name="EnsemblPlants"/>
        </authorList>
    </citation>
    <scope>IDENTIFICATION</scope>
</reference>
<dbReference type="SUPFAM" id="SSF81383">
    <property type="entry name" value="F-box domain"/>
    <property type="match status" value="1"/>
</dbReference>
<dbReference type="OrthoDB" id="600819at2759"/>
<gene>
    <name evidence="3" type="primary">LOC123121899</name>
</gene>
<evidence type="ECO:0000259" key="2">
    <source>
        <dbReference type="Pfam" id="PF23622"/>
    </source>
</evidence>
<accession>A0A3B6LNW6</accession>
<dbReference type="InterPro" id="IPR032675">
    <property type="entry name" value="LRR_dom_sf"/>
</dbReference>
<dbReference type="Gene3D" id="3.80.10.10">
    <property type="entry name" value="Ribonuclease Inhibitor"/>
    <property type="match status" value="1"/>
</dbReference>
<dbReference type="Gramene" id="TraesLAC5B03G02867430.1">
    <property type="protein sequence ID" value="TraesLAC5B03G02867430.1"/>
    <property type="gene ID" value="TraesLAC5B03G02867430"/>
</dbReference>
<reference evidence="3" key="1">
    <citation type="submission" date="2018-08" db="EMBL/GenBank/DDBJ databases">
        <authorList>
            <person name="Rossello M."/>
        </authorList>
    </citation>
    <scope>NUCLEOTIDE SEQUENCE [LARGE SCALE GENOMIC DNA]</scope>
    <source>
        <strain evidence="3">cv. Chinese Spring</strain>
    </source>
</reference>
<dbReference type="Gramene" id="TraesSYM7B03G04106790.1">
    <property type="protein sequence ID" value="TraesSYM7B03G04106790.1"/>
    <property type="gene ID" value="TraesSYM7B03G04106790"/>
</dbReference>